<dbReference type="PANTHER" id="PTHR36766">
    <property type="entry name" value="PLANT BROAD-SPECTRUM MILDEW RESISTANCE PROTEIN RPW8"/>
    <property type="match status" value="1"/>
</dbReference>
<evidence type="ECO:0000256" key="2">
    <source>
        <dbReference type="ARBA" id="ARBA00022614"/>
    </source>
</evidence>
<evidence type="ECO:0000256" key="4">
    <source>
        <dbReference type="ARBA" id="ARBA00022741"/>
    </source>
</evidence>
<evidence type="ECO:0000259" key="8">
    <source>
        <dbReference type="Pfam" id="PF18052"/>
    </source>
</evidence>
<dbReference type="GO" id="GO:0006952">
    <property type="term" value="P:defense response"/>
    <property type="evidence" value="ECO:0007669"/>
    <property type="project" value="UniProtKB-KW"/>
</dbReference>
<dbReference type="Gene3D" id="1.20.5.4130">
    <property type="match status" value="1"/>
</dbReference>
<dbReference type="InterPro" id="IPR041118">
    <property type="entry name" value="Rx_N"/>
</dbReference>
<evidence type="ECO:0000256" key="6">
    <source>
        <dbReference type="ARBA" id="ARBA00022840"/>
    </source>
</evidence>
<keyword evidence="5" id="KW-0611">Plant defense</keyword>
<dbReference type="GO" id="GO:0005524">
    <property type="term" value="F:ATP binding"/>
    <property type="evidence" value="ECO:0007669"/>
    <property type="project" value="UniProtKB-KW"/>
</dbReference>
<dbReference type="InterPro" id="IPR002182">
    <property type="entry name" value="NB-ARC"/>
</dbReference>
<keyword evidence="6" id="KW-0067">ATP-binding</keyword>
<dbReference type="SUPFAM" id="SSF52540">
    <property type="entry name" value="P-loop containing nucleoside triphosphate hydrolases"/>
    <property type="match status" value="1"/>
</dbReference>
<gene>
    <name evidence="9" type="ORF">QYE76_013596</name>
</gene>
<comment type="caution">
    <text evidence="9">The sequence shown here is derived from an EMBL/GenBank/DDBJ whole genome shotgun (WGS) entry which is preliminary data.</text>
</comment>
<evidence type="ECO:0000256" key="3">
    <source>
        <dbReference type="ARBA" id="ARBA00022737"/>
    </source>
</evidence>
<dbReference type="AlphaFoldDB" id="A0AAD8U4A0"/>
<evidence type="ECO:0000256" key="1">
    <source>
        <dbReference type="ARBA" id="ARBA00008894"/>
    </source>
</evidence>
<organism evidence="9 10">
    <name type="scientific">Lolium multiflorum</name>
    <name type="common">Italian ryegrass</name>
    <name type="synonym">Lolium perenne subsp. multiflorum</name>
    <dbReference type="NCBI Taxonomy" id="4521"/>
    <lineage>
        <taxon>Eukaryota</taxon>
        <taxon>Viridiplantae</taxon>
        <taxon>Streptophyta</taxon>
        <taxon>Embryophyta</taxon>
        <taxon>Tracheophyta</taxon>
        <taxon>Spermatophyta</taxon>
        <taxon>Magnoliopsida</taxon>
        <taxon>Liliopsida</taxon>
        <taxon>Poales</taxon>
        <taxon>Poaceae</taxon>
        <taxon>BOP clade</taxon>
        <taxon>Pooideae</taxon>
        <taxon>Poodae</taxon>
        <taxon>Poeae</taxon>
        <taxon>Poeae Chloroplast Group 2 (Poeae type)</taxon>
        <taxon>Loliodinae</taxon>
        <taxon>Loliinae</taxon>
        <taxon>Lolium</taxon>
    </lineage>
</organism>
<reference evidence="9" key="1">
    <citation type="submission" date="2023-07" db="EMBL/GenBank/DDBJ databases">
        <title>A chromosome-level genome assembly of Lolium multiflorum.</title>
        <authorList>
            <person name="Chen Y."/>
            <person name="Copetti D."/>
            <person name="Kolliker R."/>
            <person name="Studer B."/>
        </authorList>
    </citation>
    <scope>NUCLEOTIDE SEQUENCE</scope>
    <source>
        <strain evidence="9">02402/16</strain>
        <tissue evidence="9">Leaf</tissue>
    </source>
</reference>
<dbReference type="Pfam" id="PF18052">
    <property type="entry name" value="Rx_N"/>
    <property type="match status" value="1"/>
</dbReference>
<keyword evidence="2" id="KW-0433">Leucine-rich repeat</keyword>
<name>A0AAD8U4A0_LOLMU</name>
<dbReference type="PRINTS" id="PR00364">
    <property type="entry name" value="DISEASERSIST"/>
</dbReference>
<comment type="similarity">
    <text evidence="1">Belongs to the disease resistance NB-LRR family.</text>
</comment>
<evidence type="ECO:0000259" key="7">
    <source>
        <dbReference type="Pfam" id="PF00931"/>
    </source>
</evidence>
<evidence type="ECO:0000313" key="10">
    <source>
        <dbReference type="Proteomes" id="UP001231189"/>
    </source>
</evidence>
<keyword evidence="4" id="KW-0547">Nucleotide-binding</keyword>
<keyword evidence="3" id="KW-0677">Repeat</keyword>
<dbReference type="GO" id="GO:0043531">
    <property type="term" value="F:ADP binding"/>
    <property type="evidence" value="ECO:0007669"/>
    <property type="project" value="InterPro"/>
</dbReference>
<accession>A0AAD8U4A0</accession>
<proteinExistence type="inferred from homology"/>
<feature type="domain" description="Disease resistance N-terminal" evidence="8">
    <location>
        <begin position="14"/>
        <end position="96"/>
    </location>
</feature>
<sequence length="447" mass="49723">MAVILDALVPYVKNMITGMAEEEVRMLLGVSGEIKKLEASLVDLQGYLADAERRRITDKSVKVWVGRLKDAMYEATDILELCQLEAMDQRPEERSRDASNSSRFRSLVGQLKKKLQGFLEPFLFCLQNPAFAHEIGGRIKKLNGDLDSIRKDAVAFNFVNLGSYEEQRRLTDSANCGRIRKTTPGFDESAIVGDKIEKDTEELVQKLISHGHNRGISKVKVVSIVGPGGMGKSTLAKKIFAQEAIKEEFMTRIWLGVTQHFDKAELLRAAITHAGGKHGEEKDESMLEKSLTHTLSANKFLLVLDDVWSDRAWKEVFQVPVVTAGCRQPGSCVLVTTRNEDVVLRMGASSSDQLHVSKLDHEDAWSLLKKQLPQPQLNVLYCPKLKKISGFSMLRKVTISGCPELEVLEGVMVLRSMLLDDEPWEIVGTPASVFATASFAPATAFFT</sequence>
<evidence type="ECO:0000313" key="9">
    <source>
        <dbReference type="EMBL" id="KAK1696899.1"/>
    </source>
</evidence>
<feature type="domain" description="NB-ARC" evidence="7">
    <location>
        <begin position="197"/>
        <end position="371"/>
    </location>
</feature>
<dbReference type="Pfam" id="PF00931">
    <property type="entry name" value="NB-ARC"/>
    <property type="match status" value="1"/>
</dbReference>
<keyword evidence="10" id="KW-1185">Reference proteome</keyword>
<dbReference type="InterPro" id="IPR027417">
    <property type="entry name" value="P-loop_NTPase"/>
</dbReference>
<dbReference type="Gene3D" id="3.40.50.300">
    <property type="entry name" value="P-loop containing nucleotide triphosphate hydrolases"/>
    <property type="match status" value="1"/>
</dbReference>
<dbReference type="Proteomes" id="UP001231189">
    <property type="component" value="Unassembled WGS sequence"/>
</dbReference>
<protein>
    <recommendedName>
        <fullName evidence="11">Disease resistance protein RGA3</fullName>
    </recommendedName>
</protein>
<dbReference type="PANTHER" id="PTHR36766:SF36">
    <property type="entry name" value="AAA+ ATPASE DOMAIN-CONTAINING PROTEIN"/>
    <property type="match status" value="1"/>
</dbReference>
<evidence type="ECO:0008006" key="11">
    <source>
        <dbReference type="Google" id="ProtNLM"/>
    </source>
</evidence>
<dbReference type="EMBL" id="JAUUTY010000001">
    <property type="protein sequence ID" value="KAK1696899.1"/>
    <property type="molecule type" value="Genomic_DNA"/>
</dbReference>
<evidence type="ECO:0000256" key="5">
    <source>
        <dbReference type="ARBA" id="ARBA00022821"/>
    </source>
</evidence>